<feature type="repeat" description="TPR" evidence="5">
    <location>
        <begin position="165"/>
        <end position="198"/>
    </location>
</feature>
<keyword evidence="8" id="KW-1185">Reference proteome</keyword>
<protein>
    <submittedName>
        <fullName evidence="7">Response regulator receiver protein</fullName>
    </submittedName>
</protein>
<dbReference type="InterPro" id="IPR019734">
    <property type="entry name" value="TPR_rpt"/>
</dbReference>
<dbReference type="OrthoDB" id="467259at2"/>
<evidence type="ECO:0000256" key="5">
    <source>
        <dbReference type="PROSITE-ProRule" id="PRU00339"/>
    </source>
</evidence>
<dbReference type="GO" id="GO:0000160">
    <property type="term" value="P:phosphorelay signal transduction system"/>
    <property type="evidence" value="ECO:0007669"/>
    <property type="project" value="InterPro"/>
</dbReference>
<feature type="domain" description="Response regulatory" evidence="6">
    <location>
        <begin position="5"/>
        <end position="119"/>
    </location>
</feature>
<gene>
    <name evidence="7" type="ORF">BC008_04495</name>
</gene>
<reference evidence="7 8" key="1">
    <citation type="journal article" date="2015" name="Genome Announc.">
        <title>Draft Genome of the Euendolithic (true boring) Cyanobacterium Mastigocoleus testarum strain BC008.</title>
        <authorList>
            <person name="Guida B.S."/>
            <person name="Garcia-Pichel F."/>
        </authorList>
    </citation>
    <scope>NUCLEOTIDE SEQUENCE [LARGE SCALE GENOMIC DNA]</scope>
    <source>
        <strain evidence="7 8">BC008</strain>
    </source>
</reference>
<dbReference type="SMART" id="SM00028">
    <property type="entry name" value="TPR"/>
    <property type="match status" value="2"/>
</dbReference>
<organism evidence="7 8">
    <name type="scientific">Mastigocoleus testarum BC008</name>
    <dbReference type="NCBI Taxonomy" id="371196"/>
    <lineage>
        <taxon>Bacteria</taxon>
        <taxon>Bacillati</taxon>
        <taxon>Cyanobacteriota</taxon>
        <taxon>Cyanophyceae</taxon>
        <taxon>Nostocales</taxon>
        <taxon>Hapalosiphonaceae</taxon>
        <taxon>Mastigocoleus</taxon>
    </lineage>
</organism>
<dbReference type="PROSITE" id="PS50005">
    <property type="entry name" value="TPR"/>
    <property type="match status" value="1"/>
</dbReference>
<dbReference type="PANTHER" id="PTHR44591:SF3">
    <property type="entry name" value="RESPONSE REGULATORY DOMAIN-CONTAINING PROTEIN"/>
    <property type="match status" value="1"/>
</dbReference>
<dbReference type="Gene3D" id="3.40.50.2300">
    <property type="match status" value="1"/>
</dbReference>
<dbReference type="Pfam" id="PF00072">
    <property type="entry name" value="Response_reg"/>
    <property type="match status" value="1"/>
</dbReference>
<evidence type="ECO:0000256" key="2">
    <source>
        <dbReference type="ARBA" id="ARBA00023015"/>
    </source>
</evidence>
<dbReference type="EMBL" id="LMTZ01000020">
    <property type="protein sequence ID" value="KST69564.1"/>
    <property type="molecule type" value="Genomic_DNA"/>
</dbReference>
<dbReference type="RefSeq" id="WP_027843366.1">
    <property type="nucleotide sequence ID" value="NZ_LMTZ01000020.1"/>
</dbReference>
<keyword evidence="1 4" id="KW-0597">Phosphoprotein</keyword>
<dbReference type="InterPro" id="IPR001789">
    <property type="entry name" value="Sig_transdc_resp-reg_receiver"/>
</dbReference>
<evidence type="ECO:0000256" key="3">
    <source>
        <dbReference type="ARBA" id="ARBA00023163"/>
    </source>
</evidence>
<dbReference type="Proteomes" id="UP000053372">
    <property type="component" value="Unassembled WGS sequence"/>
</dbReference>
<evidence type="ECO:0000313" key="7">
    <source>
        <dbReference type="EMBL" id="KST69564.1"/>
    </source>
</evidence>
<proteinExistence type="predicted"/>
<dbReference type="AlphaFoldDB" id="A0A0V7ZY92"/>
<dbReference type="InterPro" id="IPR011990">
    <property type="entry name" value="TPR-like_helical_dom_sf"/>
</dbReference>
<sequence length="218" mass="24206">MSNQRILIVDDEKNIRLTLVQCLEPLGYEVKTAVNGEDALSQLRQNPFDLMLLDLKMPGIDGMELLRRSKEVQPGLTAIMISAHGSVENAVEAMKLGAVDFLQKPFTPREIREMVGGVMGRDSISESPADYESLMTAAKKWITKREFEEAISLVGQAIGQNPNNPEAFNLLGELLEVTGDRLQALKNYRVAMDLDPTYKQAQNNLQRATSSSKSRPSL</sequence>
<dbReference type="Gene3D" id="1.25.40.10">
    <property type="entry name" value="Tetratricopeptide repeat domain"/>
    <property type="match status" value="1"/>
</dbReference>
<name>A0A0V7ZY92_9CYAN</name>
<dbReference type="InterPro" id="IPR050595">
    <property type="entry name" value="Bact_response_regulator"/>
</dbReference>
<evidence type="ECO:0000259" key="6">
    <source>
        <dbReference type="PROSITE" id="PS50110"/>
    </source>
</evidence>
<dbReference type="PROSITE" id="PS50110">
    <property type="entry name" value="RESPONSE_REGULATORY"/>
    <property type="match status" value="1"/>
</dbReference>
<evidence type="ECO:0000256" key="4">
    <source>
        <dbReference type="PROSITE-ProRule" id="PRU00169"/>
    </source>
</evidence>
<dbReference type="SUPFAM" id="SSF52172">
    <property type="entry name" value="CheY-like"/>
    <property type="match status" value="1"/>
</dbReference>
<feature type="modified residue" description="4-aspartylphosphate" evidence="4">
    <location>
        <position position="54"/>
    </location>
</feature>
<keyword evidence="2" id="KW-0805">Transcription regulation</keyword>
<evidence type="ECO:0000256" key="1">
    <source>
        <dbReference type="ARBA" id="ARBA00022553"/>
    </source>
</evidence>
<dbReference type="InterPro" id="IPR011006">
    <property type="entry name" value="CheY-like_superfamily"/>
</dbReference>
<dbReference type="FunFam" id="3.40.50.2300:FF:000018">
    <property type="entry name" value="DNA-binding transcriptional regulator NtrC"/>
    <property type="match status" value="1"/>
</dbReference>
<comment type="caution">
    <text evidence="7">The sequence shown here is derived from an EMBL/GenBank/DDBJ whole genome shotgun (WGS) entry which is preliminary data.</text>
</comment>
<dbReference type="PANTHER" id="PTHR44591">
    <property type="entry name" value="STRESS RESPONSE REGULATOR PROTEIN 1"/>
    <property type="match status" value="1"/>
</dbReference>
<evidence type="ECO:0000313" key="8">
    <source>
        <dbReference type="Proteomes" id="UP000053372"/>
    </source>
</evidence>
<keyword evidence="5" id="KW-0802">TPR repeat</keyword>
<dbReference type="SUPFAM" id="SSF48452">
    <property type="entry name" value="TPR-like"/>
    <property type="match status" value="1"/>
</dbReference>
<accession>A0A0V7ZY92</accession>
<keyword evidence="3" id="KW-0804">Transcription</keyword>
<dbReference type="SMART" id="SM00448">
    <property type="entry name" value="REC"/>
    <property type="match status" value="1"/>
</dbReference>